<feature type="transmembrane region" description="Helical" evidence="4">
    <location>
        <begin position="330"/>
        <end position="351"/>
    </location>
</feature>
<evidence type="ECO:0000256" key="1">
    <source>
        <dbReference type="ARBA" id="ARBA00022692"/>
    </source>
</evidence>
<evidence type="ECO:0000313" key="6">
    <source>
        <dbReference type="Proteomes" id="UP000007089"/>
    </source>
</evidence>
<dbReference type="InterPro" id="IPR011701">
    <property type="entry name" value="MFS"/>
</dbReference>
<evidence type="ECO:0000313" key="5">
    <source>
        <dbReference type="EMBL" id="ACL65865.1"/>
    </source>
</evidence>
<feature type="transmembrane region" description="Helical" evidence="4">
    <location>
        <begin position="83"/>
        <end position="102"/>
    </location>
</feature>
<evidence type="ECO:0000256" key="4">
    <source>
        <dbReference type="SAM" id="Phobius"/>
    </source>
</evidence>
<accession>B8JCC5</accession>
<organism evidence="5 6">
    <name type="scientific">Anaeromyxobacter dehalogenans (strain ATCC BAA-258 / DSM 21875 / 2CP-1)</name>
    <dbReference type="NCBI Taxonomy" id="455488"/>
    <lineage>
        <taxon>Bacteria</taxon>
        <taxon>Pseudomonadati</taxon>
        <taxon>Myxococcota</taxon>
        <taxon>Myxococcia</taxon>
        <taxon>Myxococcales</taxon>
        <taxon>Cystobacterineae</taxon>
        <taxon>Anaeromyxobacteraceae</taxon>
        <taxon>Anaeromyxobacter</taxon>
    </lineage>
</organism>
<dbReference type="RefSeq" id="WP_012633659.1">
    <property type="nucleotide sequence ID" value="NC_011891.1"/>
</dbReference>
<dbReference type="Gene3D" id="1.20.1250.20">
    <property type="entry name" value="MFS general substrate transporter like domains"/>
    <property type="match status" value="1"/>
</dbReference>
<feature type="transmembrane region" description="Helical" evidence="4">
    <location>
        <begin position="176"/>
        <end position="196"/>
    </location>
</feature>
<dbReference type="Pfam" id="PF07690">
    <property type="entry name" value="MFS_1"/>
    <property type="match status" value="1"/>
</dbReference>
<feature type="transmembrane region" description="Helical" evidence="4">
    <location>
        <begin position="299"/>
        <end position="318"/>
    </location>
</feature>
<proteinExistence type="predicted"/>
<feature type="transmembrane region" description="Helical" evidence="4">
    <location>
        <begin position="20"/>
        <end position="44"/>
    </location>
</feature>
<keyword evidence="1 4" id="KW-0812">Transmembrane</keyword>
<evidence type="ECO:0000256" key="2">
    <source>
        <dbReference type="ARBA" id="ARBA00022989"/>
    </source>
</evidence>
<feature type="transmembrane region" description="Helical" evidence="4">
    <location>
        <begin position="149"/>
        <end position="169"/>
    </location>
</feature>
<feature type="transmembrane region" description="Helical" evidence="4">
    <location>
        <begin position="109"/>
        <end position="129"/>
    </location>
</feature>
<dbReference type="InterPro" id="IPR036259">
    <property type="entry name" value="MFS_trans_sf"/>
</dbReference>
<keyword evidence="3 4" id="KW-0472">Membrane</keyword>
<dbReference type="AlphaFoldDB" id="B8JCC5"/>
<name>B8JCC5_ANAD2</name>
<dbReference type="GO" id="GO:0022857">
    <property type="term" value="F:transmembrane transporter activity"/>
    <property type="evidence" value="ECO:0007669"/>
    <property type="project" value="InterPro"/>
</dbReference>
<protein>
    <submittedName>
        <fullName evidence="5">Major facilitator superfamily MFS_1</fullName>
    </submittedName>
</protein>
<gene>
    <name evidence="5" type="ordered locus">A2cp1_2527</name>
</gene>
<feature type="transmembrane region" description="Helical" evidence="4">
    <location>
        <begin position="398"/>
        <end position="419"/>
    </location>
</feature>
<feature type="transmembrane region" description="Helical" evidence="4">
    <location>
        <begin position="51"/>
        <end position="71"/>
    </location>
</feature>
<keyword evidence="2 4" id="KW-1133">Transmembrane helix</keyword>
<dbReference type="KEGG" id="acp:A2cp1_2527"/>
<dbReference type="Proteomes" id="UP000007089">
    <property type="component" value="Chromosome"/>
</dbReference>
<keyword evidence="6" id="KW-1185">Reference proteome</keyword>
<dbReference type="SUPFAM" id="SSF103473">
    <property type="entry name" value="MFS general substrate transporter"/>
    <property type="match status" value="1"/>
</dbReference>
<evidence type="ECO:0000256" key="3">
    <source>
        <dbReference type="ARBA" id="ARBA00023136"/>
    </source>
</evidence>
<feature type="transmembrane region" description="Helical" evidence="4">
    <location>
        <begin position="363"/>
        <end position="386"/>
    </location>
</feature>
<feature type="transmembrane region" description="Helical" evidence="4">
    <location>
        <begin position="271"/>
        <end position="292"/>
    </location>
</feature>
<reference evidence="5" key="1">
    <citation type="submission" date="2009-01" db="EMBL/GenBank/DDBJ databases">
        <title>Complete sequence of Anaeromyxobacter dehalogenans 2CP-1.</title>
        <authorList>
            <consortium name="US DOE Joint Genome Institute"/>
            <person name="Lucas S."/>
            <person name="Copeland A."/>
            <person name="Lapidus A."/>
            <person name="Glavina del Rio T."/>
            <person name="Dalin E."/>
            <person name="Tice H."/>
            <person name="Bruce D."/>
            <person name="Goodwin L."/>
            <person name="Pitluck S."/>
            <person name="Saunders E."/>
            <person name="Brettin T."/>
            <person name="Detter J.C."/>
            <person name="Han C."/>
            <person name="Larimer F."/>
            <person name="Land M."/>
            <person name="Hauser L."/>
            <person name="Kyrpides N."/>
            <person name="Ovchinnikova G."/>
            <person name="Beliaev A.S."/>
            <person name="Richardson P."/>
        </authorList>
    </citation>
    <scope>NUCLEOTIDE SEQUENCE</scope>
    <source>
        <strain evidence="5">2CP-1</strain>
    </source>
</reference>
<sequence length="430" mass="43829">MTTPPAGAVPADPAKPTPPWIFLFLDFPFGAAVGYLSLGVPFWMERRGFSIEAIAAVAAGANLAHAFKLLWIPVLDLGAYRKVWYLAMAATTAALLAVISALPDPLANLPLFAALLTALQAAATTGHAANNALMATTTRFADKGKVGGFAMASNVGSTGLLGAVAILVSDAVSPRAAGLTLAVLVLAGAAFALRIVEPRLVDPAVRAAHGLARATVRHLGAMLRDLWSTVRSREGFTGLVICLAPVGCQAMSNLFTGISEQYGASARLVGMANGVGGGIASAVGALLGGVLADRMSRRVAYAASGGLTALCAVAMAAAPLNEWTYAWGTFTYLFAGGIAFATWAGMVLEMVGLSAATATKYALFNASANLAISYVTAADGLGGAWLHRTLGIAEARGVLLTDAALTLGGIAVLLAMLLVTRRPAPAVRPS</sequence>
<dbReference type="HOGENOM" id="CLU_637198_0_0_7"/>
<dbReference type="EMBL" id="CP001359">
    <property type="protein sequence ID" value="ACL65865.1"/>
    <property type="molecule type" value="Genomic_DNA"/>
</dbReference>